<protein>
    <recommendedName>
        <fullName evidence="1">CD1375-like domain-containing protein</fullName>
    </recommendedName>
</protein>
<dbReference type="EMBL" id="FIGO01000005">
    <property type="protein sequence ID" value="CYU82342.1"/>
    <property type="molecule type" value="Genomic_DNA"/>
</dbReference>
<name>A0A0Z8ER02_STRSU</name>
<reference evidence="2 3" key="1">
    <citation type="submission" date="2016-02" db="EMBL/GenBank/DDBJ databases">
        <authorList>
            <consortium name="Pathogen Informatics"/>
        </authorList>
    </citation>
    <scope>NUCLEOTIDE SEQUENCE [LARGE SCALE GENOMIC DNA]</scope>
    <source>
        <strain evidence="2 3">LSS48</strain>
    </source>
</reference>
<evidence type="ECO:0000313" key="3">
    <source>
        <dbReference type="Proteomes" id="UP000073485"/>
    </source>
</evidence>
<dbReference type="InterPro" id="IPR056265">
    <property type="entry name" value="CD1375-like_dom"/>
</dbReference>
<evidence type="ECO:0000313" key="2">
    <source>
        <dbReference type="EMBL" id="CYU82342.1"/>
    </source>
</evidence>
<dbReference type="AlphaFoldDB" id="A0A0Z8ER02"/>
<feature type="domain" description="CD1375-like" evidence="1">
    <location>
        <begin position="1"/>
        <end position="50"/>
    </location>
</feature>
<organism evidence="2 3">
    <name type="scientific">Streptococcus suis</name>
    <dbReference type="NCBI Taxonomy" id="1307"/>
    <lineage>
        <taxon>Bacteria</taxon>
        <taxon>Bacillati</taxon>
        <taxon>Bacillota</taxon>
        <taxon>Bacilli</taxon>
        <taxon>Lactobacillales</taxon>
        <taxon>Streptococcaceae</taxon>
        <taxon>Streptococcus</taxon>
    </lineage>
</organism>
<evidence type="ECO:0000259" key="1">
    <source>
        <dbReference type="Pfam" id="PF23792"/>
    </source>
</evidence>
<sequence length="51" mass="6121">MMIKLYALEVMEGNMKWKDIKFSPIIKDRIKAYIRKLVEDDEVFNELTKEG</sequence>
<proteinExistence type="predicted"/>
<accession>A0A0Z8ER02</accession>
<dbReference type="Pfam" id="PF23792">
    <property type="entry name" value="CD1375-like"/>
    <property type="match status" value="1"/>
</dbReference>
<dbReference type="Proteomes" id="UP000073485">
    <property type="component" value="Unassembled WGS sequence"/>
</dbReference>
<gene>
    <name evidence="2" type="ORF">ERS132410_01160</name>
</gene>
<dbReference type="RefSeq" id="WP_153599566.1">
    <property type="nucleotide sequence ID" value="NZ_CEHU01000059.1"/>
</dbReference>